<name>A0A7Y0EZJ2_9BIFI</name>
<dbReference type="SUPFAM" id="SSF53756">
    <property type="entry name" value="UDP-Glycosyltransferase/glycogen phosphorylase"/>
    <property type="match status" value="1"/>
</dbReference>
<dbReference type="AlphaFoldDB" id="A0A7Y0EZJ2"/>
<evidence type="ECO:0000259" key="2">
    <source>
        <dbReference type="Pfam" id="PF00534"/>
    </source>
</evidence>
<dbReference type="Proteomes" id="UP000543419">
    <property type="component" value="Unassembled WGS sequence"/>
</dbReference>
<evidence type="ECO:0000256" key="1">
    <source>
        <dbReference type="ARBA" id="ARBA00022679"/>
    </source>
</evidence>
<dbReference type="PANTHER" id="PTHR46401">
    <property type="entry name" value="GLYCOSYLTRANSFERASE WBBK-RELATED"/>
    <property type="match status" value="1"/>
</dbReference>
<dbReference type="InterPro" id="IPR001296">
    <property type="entry name" value="Glyco_trans_1"/>
</dbReference>
<dbReference type="RefSeq" id="WP_169241831.1">
    <property type="nucleotide sequence ID" value="NZ_JAAIIG010000017.1"/>
</dbReference>
<dbReference type="PANTHER" id="PTHR46401:SF2">
    <property type="entry name" value="GLYCOSYLTRANSFERASE WBBK-RELATED"/>
    <property type="match status" value="1"/>
</dbReference>
<evidence type="ECO:0000313" key="3">
    <source>
        <dbReference type="EMBL" id="NMM99278.1"/>
    </source>
</evidence>
<keyword evidence="1 3" id="KW-0808">Transferase</keyword>
<gene>
    <name evidence="3" type="ORF">G1C97_2236</name>
</gene>
<protein>
    <submittedName>
        <fullName evidence="3">Glycosyl transferase group 1</fullName>
    </submittedName>
</protein>
<keyword evidence="4" id="KW-1185">Reference proteome</keyword>
<comment type="caution">
    <text evidence="3">The sequence shown here is derived from an EMBL/GenBank/DDBJ whole genome shotgun (WGS) entry which is preliminary data.</text>
</comment>
<evidence type="ECO:0000313" key="4">
    <source>
        <dbReference type="Proteomes" id="UP000543419"/>
    </source>
</evidence>
<accession>A0A7Y0EZJ2</accession>
<dbReference type="GO" id="GO:0009103">
    <property type="term" value="P:lipopolysaccharide biosynthetic process"/>
    <property type="evidence" value="ECO:0007669"/>
    <property type="project" value="TreeGrafter"/>
</dbReference>
<feature type="domain" description="Glycosyl transferase family 1" evidence="2">
    <location>
        <begin position="194"/>
        <end position="339"/>
    </location>
</feature>
<dbReference type="Gene3D" id="3.40.50.2000">
    <property type="entry name" value="Glycogen Phosphorylase B"/>
    <property type="match status" value="2"/>
</dbReference>
<proteinExistence type="predicted"/>
<dbReference type="GO" id="GO:0016757">
    <property type="term" value="F:glycosyltransferase activity"/>
    <property type="evidence" value="ECO:0007669"/>
    <property type="project" value="InterPro"/>
</dbReference>
<reference evidence="3 4" key="1">
    <citation type="submission" date="2020-02" db="EMBL/GenBank/DDBJ databases">
        <title>Characterization of phylogenetic diversity of novel bifidobacterial species isolated in Czech ZOOs.</title>
        <authorList>
            <person name="Lugli G.A."/>
            <person name="Vera N.B."/>
            <person name="Ventura M."/>
        </authorList>
    </citation>
    <scope>NUCLEOTIDE SEQUENCE [LARGE SCALE GENOMIC DNA]</scope>
    <source>
        <strain evidence="3 4">DSM 109959</strain>
    </source>
</reference>
<sequence>MSSMKIGFVSIGNIYDRKLWSGTISFLADELSKKYSIVPIFISNKPRRFFAKIYKIFNLTSVLRIPFLGRYILQSKISHSNCDIFFVPSGSEIIGRCRFPEDKYVIYLSDATYHLMLDYYYYNESKKKIQYFNNIEYLALKRANIVIESSEWAAKDVVSYYKINSSKVFTLPFGSNLPDRYYGKKYLNHNIIRLLLIGVDWKRKGIDIAIETVRILNEVSDSRYELTIVGFNQPNSQYEDYIHFAGRLNKNLPEDVDRLVNYYLSSDIFILPTQAECSAIVYSEAAMYGLPVFTYKTGGTETYVDSGYNGYCLNPGSTANDFAELITKFINSGEYSTFSLNARKKYEMELSWSNWFNSFNNLLSRFNINRTV</sequence>
<dbReference type="EMBL" id="JAAIIG010000017">
    <property type="protein sequence ID" value="NMM99278.1"/>
    <property type="molecule type" value="Genomic_DNA"/>
</dbReference>
<dbReference type="Pfam" id="PF00534">
    <property type="entry name" value="Glycos_transf_1"/>
    <property type="match status" value="1"/>
</dbReference>
<dbReference type="CDD" id="cd03801">
    <property type="entry name" value="GT4_PimA-like"/>
    <property type="match status" value="1"/>
</dbReference>
<organism evidence="3 4">
    <name type="scientific">Bifidobacterium olomucense</name>
    <dbReference type="NCBI Taxonomy" id="2675324"/>
    <lineage>
        <taxon>Bacteria</taxon>
        <taxon>Bacillati</taxon>
        <taxon>Actinomycetota</taxon>
        <taxon>Actinomycetes</taxon>
        <taxon>Bifidobacteriales</taxon>
        <taxon>Bifidobacteriaceae</taxon>
        <taxon>Bifidobacterium</taxon>
    </lineage>
</organism>